<name>A0A345XZJ0_9ACTN</name>
<evidence type="ECO:0000256" key="3">
    <source>
        <dbReference type="ARBA" id="ARBA00023015"/>
    </source>
</evidence>
<dbReference type="EMBL" id="CP031320">
    <property type="protein sequence ID" value="AXK37056.1"/>
    <property type="molecule type" value="Genomic_DNA"/>
</dbReference>
<reference evidence="10 11" key="1">
    <citation type="submission" date="2018-07" db="EMBL/GenBank/DDBJ databases">
        <title>Draft genome of the type strain Streptomyces armeniacus ATCC 15676.</title>
        <authorList>
            <person name="Labana P."/>
            <person name="Gosse J.T."/>
            <person name="Boddy C.N."/>
        </authorList>
    </citation>
    <scope>NUCLEOTIDE SEQUENCE [LARGE SCALE GENOMIC DNA]</scope>
    <source>
        <strain evidence="10 11">ATCC 15676</strain>
    </source>
</reference>
<keyword evidence="4 7" id="KW-0238">DNA-binding</keyword>
<dbReference type="CDD" id="cd00383">
    <property type="entry name" value="trans_reg_C"/>
    <property type="match status" value="1"/>
</dbReference>
<feature type="DNA-binding region" description="OmpR/PhoB-type" evidence="7">
    <location>
        <begin position="136"/>
        <end position="233"/>
    </location>
</feature>
<keyword evidence="5" id="KW-0804">Transcription</keyword>
<accession>A0A345XZJ0</accession>
<dbReference type="SMART" id="SM00862">
    <property type="entry name" value="Trans_reg_C"/>
    <property type="match status" value="1"/>
</dbReference>
<evidence type="ECO:0000256" key="5">
    <source>
        <dbReference type="ARBA" id="ARBA00023163"/>
    </source>
</evidence>
<dbReference type="GO" id="GO:0032993">
    <property type="term" value="C:protein-DNA complex"/>
    <property type="evidence" value="ECO:0007669"/>
    <property type="project" value="TreeGrafter"/>
</dbReference>
<dbReference type="Proteomes" id="UP000254425">
    <property type="component" value="Chromosome"/>
</dbReference>
<dbReference type="AlphaFoldDB" id="A0A345XZJ0"/>
<dbReference type="InterPro" id="IPR036388">
    <property type="entry name" value="WH-like_DNA-bd_sf"/>
</dbReference>
<gene>
    <name evidence="10" type="ORF">DVA86_03415</name>
</gene>
<dbReference type="SMART" id="SM00448">
    <property type="entry name" value="REC"/>
    <property type="match status" value="1"/>
</dbReference>
<dbReference type="GO" id="GO:0006355">
    <property type="term" value="P:regulation of DNA-templated transcription"/>
    <property type="evidence" value="ECO:0007669"/>
    <property type="project" value="InterPro"/>
</dbReference>
<dbReference type="Pfam" id="PF00072">
    <property type="entry name" value="Response_reg"/>
    <property type="match status" value="1"/>
</dbReference>
<evidence type="ECO:0000256" key="2">
    <source>
        <dbReference type="ARBA" id="ARBA00023012"/>
    </source>
</evidence>
<dbReference type="SUPFAM" id="SSF52172">
    <property type="entry name" value="CheY-like"/>
    <property type="match status" value="1"/>
</dbReference>
<evidence type="ECO:0000256" key="6">
    <source>
        <dbReference type="PROSITE-ProRule" id="PRU00169"/>
    </source>
</evidence>
<evidence type="ECO:0000256" key="4">
    <source>
        <dbReference type="ARBA" id="ARBA00023125"/>
    </source>
</evidence>
<keyword evidence="1 6" id="KW-0597">Phosphoprotein</keyword>
<feature type="domain" description="Response regulatory" evidence="8">
    <location>
        <begin position="9"/>
        <end position="123"/>
    </location>
</feature>
<feature type="domain" description="OmpR/PhoB-type" evidence="9">
    <location>
        <begin position="136"/>
        <end position="233"/>
    </location>
</feature>
<dbReference type="InterPro" id="IPR001867">
    <property type="entry name" value="OmpR/PhoB-type_DNA-bd"/>
</dbReference>
<evidence type="ECO:0000256" key="7">
    <source>
        <dbReference type="PROSITE-ProRule" id="PRU01091"/>
    </source>
</evidence>
<dbReference type="RefSeq" id="WP_208875652.1">
    <property type="nucleotide sequence ID" value="NZ_CP031320.1"/>
</dbReference>
<sequence length="236" mass="26092">MCATNSPDTVLVVEDDPSIRDLLASALRFAGFDARFAEDVPQALGSLARHTPDVVVLDVGLPGGNGFEVLQLIRSRGVTTPVLFLTARDSVEDRVRGLRLGGDDYVTKPFSVVEVSARLQALIRRARGSAGPAADDGVLRYAGLELDDRRHTVHRDGEAIDLSPTEFRLLRYLLSHYDHVLTRSQILEAVWQYDFGGDSVVVERFVSNLRRKLDHGREPLIHTVRGIGYSLHRPTA</sequence>
<dbReference type="KEGG" id="sarm:DVA86_03415"/>
<dbReference type="FunFam" id="1.10.10.10:FF:000005">
    <property type="entry name" value="Two-component system response regulator"/>
    <property type="match status" value="1"/>
</dbReference>
<dbReference type="InterPro" id="IPR011006">
    <property type="entry name" value="CheY-like_superfamily"/>
</dbReference>
<evidence type="ECO:0000256" key="1">
    <source>
        <dbReference type="ARBA" id="ARBA00022553"/>
    </source>
</evidence>
<dbReference type="GO" id="GO:0000976">
    <property type="term" value="F:transcription cis-regulatory region binding"/>
    <property type="evidence" value="ECO:0007669"/>
    <property type="project" value="TreeGrafter"/>
</dbReference>
<dbReference type="GO" id="GO:0000156">
    <property type="term" value="F:phosphorelay response regulator activity"/>
    <property type="evidence" value="ECO:0007669"/>
    <property type="project" value="TreeGrafter"/>
</dbReference>
<dbReference type="InterPro" id="IPR001789">
    <property type="entry name" value="Sig_transdc_resp-reg_receiver"/>
</dbReference>
<dbReference type="SUPFAM" id="SSF46894">
    <property type="entry name" value="C-terminal effector domain of the bipartite response regulators"/>
    <property type="match status" value="1"/>
</dbReference>
<dbReference type="InterPro" id="IPR039420">
    <property type="entry name" value="WalR-like"/>
</dbReference>
<protein>
    <submittedName>
        <fullName evidence="10">DNA-binding response regulator</fullName>
    </submittedName>
</protein>
<keyword evidence="11" id="KW-1185">Reference proteome</keyword>
<dbReference type="Pfam" id="PF00486">
    <property type="entry name" value="Trans_reg_C"/>
    <property type="match status" value="1"/>
</dbReference>
<dbReference type="PANTHER" id="PTHR48111">
    <property type="entry name" value="REGULATOR OF RPOS"/>
    <property type="match status" value="1"/>
</dbReference>
<dbReference type="PANTHER" id="PTHR48111:SF28">
    <property type="entry name" value="TRANSCRIPTIONAL REGULATORY PROTEIN TCRX-RELATED"/>
    <property type="match status" value="1"/>
</dbReference>
<evidence type="ECO:0000259" key="8">
    <source>
        <dbReference type="PROSITE" id="PS50110"/>
    </source>
</evidence>
<dbReference type="Gene3D" id="6.10.250.690">
    <property type="match status" value="1"/>
</dbReference>
<proteinExistence type="predicted"/>
<keyword evidence="3" id="KW-0805">Transcription regulation</keyword>
<evidence type="ECO:0000259" key="9">
    <source>
        <dbReference type="PROSITE" id="PS51755"/>
    </source>
</evidence>
<dbReference type="InterPro" id="IPR016032">
    <property type="entry name" value="Sig_transdc_resp-reg_C-effctor"/>
</dbReference>
<dbReference type="GO" id="GO:0005829">
    <property type="term" value="C:cytosol"/>
    <property type="evidence" value="ECO:0007669"/>
    <property type="project" value="TreeGrafter"/>
</dbReference>
<keyword evidence="2" id="KW-0902">Two-component regulatory system</keyword>
<evidence type="ECO:0000313" key="11">
    <source>
        <dbReference type="Proteomes" id="UP000254425"/>
    </source>
</evidence>
<evidence type="ECO:0000313" key="10">
    <source>
        <dbReference type="EMBL" id="AXK37056.1"/>
    </source>
</evidence>
<dbReference type="Gene3D" id="3.40.50.2300">
    <property type="match status" value="1"/>
</dbReference>
<dbReference type="CDD" id="cd17574">
    <property type="entry name" value="REC_OmpR"/>
    <property type="match status" value="1"/>
</dbReference>
<dbReference type="PROSITE" id="PS51755">
    <property type="entry name" value="OMPR_PHOB"/>
    <property type="match status" value="1"/>
</dbReference>
<feature type="modified residue" description="4-aspartylphosphate" evidence="6">
    <location>
        <position position="58"/>
    </location>
</feature>
<organism evidence="10 11">
    <name type="scientific">Streptomyces armeniacus</name>
    <dbReference type="NCBI Taxonomy" id="83291"/>
    <lineage>
        <taxon>Bacteria</taxon>
        <taxon>Bacillati</taxon>
        <taxon>Actinomycetota</taxon>
        <taxon>Actinomycetes</taxon>
        <taxon>Kitasatosporales</taxon>
        <taxon>Streptomycetaceae</taxon>
        <taxon>Streptomyces</taxon>
    </lineage>
</organism>
<dbReference type="PROSITE" id="PS50110">
    <property type="entry name" value="RESPONSE_REGULATORY"/>
    <property type="match status" value="1"/>
</dbReference>
<dbReference type="Gene3D" id="1.10.10.10">
    <property type="entry name" value="Winged helix-like DNA-binding domain superfamily/Winged helix DNA-binding domain"/>
    <property type="match status" value="1"/>
</dbReference>